<feature type="transmembrane region" description="Helical" evidence="1">
    <location>
        <begin position="193"/>
        <end position="215"/>
    </location>
</feature>
<organism evidence="2">
    <name type="scientific">hydrothermal vent metagenome</name>
    <dbReference type="NCBI Taxonomy" id="652676"/>
    <lineage>
        <taxon>unclassified sequences</taxon>
        <taxon>metagenomes</taxon>
        <taxon>ecological metagenomes</taxon>
    </lineage>
</organism>
<keyword evidence="1" id="KW-1133">Transmembrane helix</keyword>
<evidence type="ECO:0000313" key="2">
    <source>
        <dbReference type="EMBL" id="VAW10393.1"/>
    </source>
</evidence>
<keyword evidence="1" id="KW-0812">Transmembrane</keyword>
<dbReference type="EMBL" id="UOEM01000012">
    <property type="protein sequence ID" value="VAW10393.1"/>
    <property type="molecule type" value="Genomic_DNA"/>
</dbReference>
<accession>A0A3B0T2W5</accession>
<reference evidence="2" key="1">
    <citation type="submission" date="2018-06" db="EMBL/GenBank/DDBJ databases">
        <authorList>
            <person name="Zhirakovskaya E."/>
        </authorList>
    </citation>
    <scope>NUCLEOTIDE SEQUENCE</scope>
</reference>
<proteinExistence type="predicted"/>
<name>A0A3B0T2W5_9ZZZZ</name>
<dbReference type="AlphaFoldDB" id="A0A3B0T2W5"/>
<sequence>MKYLTEMADGLPDAVPSQDQQFAIAHRGDALAIYGSTVNQEWPPLLAARYQALVLHYDRVMRQFPKWVEFKRNAAVQVTPTEELDRASELSQKLRDVLSQGVEAGFVDPAFPEAVEKLEDVHSTNKENSLPGADANSDNLLSLDILESANNTVKQLAAKVLEKIEQASRYSAGHISKGANDAQEKRLQGLGKFLVNTVWFGFATGTATIFGSWLVTNFPQTFNWLRPVLEALKAIL</sequence>
<protein>
    <submittedName>
        <fullName evidence="2">Uncharacterized protein</fullName>
    </submittedName>
</protein>
<keyword evidence="1" id="KW-0472">Membrane</keyword>
<gene>
    <name evidence="2" type="ORF">MNBD_ALPHA09-2262</name>
</gene>
<evidence type="ECO:0000256" key="1">
    <source>
        <dbReference type="SAM" id="Phobius"/>
    </source>
</evidence>